<evidence type="ECO:0000256" key="2">
    <source>
        <dbReference type="ARBA" id="ARBA00022472"/>
    </source>
</evidence>
<dbReference type="GO" id="GO:0006353">
    <property type="term" value="P:DNA-templated transcription termination"/>
    <property type="evidence" value="ECO:0007669"/>
    <property type="project" value="UniProtKB-KW"/>
</dbReference>
<keyword evidence="5" id="KW-1185">Reference proteome</keyword>
<dbReference type="SMART" id="SM00733">
    <property type="entry name" value="Mterf"/>
    <property type="match status" value="6"/>
</dbReference>
<proteinExistence type="inferred from homology"/>
<comment type="caution">
    <text evidence="4">The sequence shown here is derived from an EMBL/GenBank/DDBJ whole genome shotgun (WGS) entry which is preliminary data.</text>
</comment>
<evidence type="ECO:0000313" key="4">
    <source>
        <dbReference type="EMBL" id="GKV35480.1"/>
    </source>
</evidence>
<protein>
    <submittedName>
        <fullName evidence="4">Uncharacterized protein</fullName>
    </submittedName>
</protein>
<organism evidence="4 5">
    <name type="scientific">Rubroshorea leprosula</name>
    <dbReference type="NCBI Taxonomy" id="152421"/>
    <lineage>
        <taxon>Eukaryota</taxon>
        <taxon>Viridiplantae</taxon>
        <taxon>Streptophyta</taxon>
        <taxon>Embryophyta</taxon>
        <taxon>Tracheophyta</taxon>
        <taxon>Spermatophyta</taxon>
        <taxon>Magnoliopsida</taxon>
        <taxon>eudicotyledons</taxon>
        <taxon>Gunneridae</taxon>
        <taxon>Pentapetalae</taxon>
        <taxon>rosids</taxon>
        <taxon>malvids</taxon>
        <taxon>Malvales</taxon>
        <taxon>Dipterocarpaceae</taxon>
        <taxon>Rubroshorea</taxon>
    </lineage>
</organism>
<dbReference type="InterPro" id="IPR003690">
    <property type="entry name" value="MTERF"/>
</dbReference>
<gene>
    <name evidence="4" type="ORF">SLEP1_g43743</name>
</gene>
<dbReference type="Pfam" id="PF02536">
    <property type="entry name" value="mTERF"/>
    <property type="match status" value="2"/>
</dbReference>
<dbReference type="Proteomes" id="UP001054252">
    <property type="component" value="Unassembled WGS sequence"/>
</dbReference>
<dbReference type="Gene3D" id="1.25.70.10">
    <property type="entry name" value="Transcription termination factor 3, mitochondrial"/>
    <property type="match status" value="2"/>
</dbReference>
<evidence type="ECO:0000256" key="3">
    <source>
        <dbReference type="ARBA" id="ARBA00022946"/>
    </source>
</evidence>
<keyword evidence="3" id="KW-0809">Transit peptide</keyword>
<dbReference type="InterPro" id="IPR038538">
    <property type="entry name" value="MTERF_sf"/>
</dbReference>
<keyword evidence="2" id="KW-0805">Transcription regulation</keyword>
<reference evidence="4 5" key="1">
    <citation type="journal article" date="2021" name="Commun. Biol.">
        <title>The genome of Shorea leprosula (Dipterocarpaceae) highlights the ecological relevance of drought in aseasonal tropical rainforests.</title>
        <authorList>
            <person name="Ng K.K.S."/>
            <person name="Kobayashi M.J."/>
            <person name="Fawcett J.A."/>
            <person name="Hatakeyama M."/>
            <person name="Paape T."/>
            <person name="Ng C.H."/>
            <person name="Ang C.C."/>
            <person name="Tnah L.H."/>
            <person name="Lee C.T."/>
            <person name="Nishiyama T."/>
            <person name="Sese J."/>
            <person name="O'Brien M.J."/>
            <person name="Copetti D."/>
            <person name="Mohd Noor M.I."/>
            <person name="Ong R.C."/>
            <person name="Putra M."/>
            <person name="Sireger I.Z."/>
            <person name="Indrioko S."/>
            <person name="Kosugi Y."/>
            <person name="Izuno A."/>
            <person name="Isagi Y."/>
            <person name="Lee S.L."/>
            <person name="Shimizu K.K."/>
        </authorList>
    </citation>
    <scope>NUCLEOTIDE SEQUENCE [LARGE SCALE GENOMIC DNA]</scope>
    <source>
        <strain evidence="4">214</strain>
    </source>
</reference>
<dbReference type="PANTHER" id="PTHR13068:SF23">
    <property type="entry name" value="TRANSCRIPTION TERMINATION FACTOR MTERF15, MITOCHONDRIAL"/>
    <property type="match status" value="1"/>
</dbReference>
<accession>A0AAV5LDY3</accession>
<dbReference type="PANTHER" id="PTHR13068">
    <property type="entry name" value="CGI-12 PROTEIN-RELATED"/>
    <property type="match status" value="1"/>
</dbReference>
<evidence type="ECO:0000313" key="5">
    <source>
        <dbReference type="Proteomes" id="UP001054252"/>
    </source>
</evidence>
<dbReference type="GO" id="GO:0003676">
    <property type="term" value="F:nucleic acid binding"/>
    <property type="evidence" value="ECO:0007669"/>
    <property type="project" value="InterPro"/>
</dbReference>
<name>A0AAV5LDY3_9ROSI</name>
<dbReference type="EMBL" id="BPVZ01000111">
    <property type="protein sequence ID" value="GKV35480.1"/>
    <property type="molecule type" value="Genomic_DNA"/>
</dbReference>
<dbReference type="AlphaFoldDB" id="A0AAV5LDY3"/>
<keyword evidence="2" id="KW-0806">Transcription termination</keyword>
<comment type="similarity">
    <text evidence="1">Belongs to the mTERF family.</text>
</comment>
<sequence length="455" mass="52422">MAIPSSTRAIVFHHLASASRKIPSFPNHKIQFLSTKSTNPPKFHYKSHNKKQFFLVNLLQRYGFPPSQFSSFLERNKFLLKSNLNDIEKSLFILSSFGLPKKSLVSLVSGCPGVLGLEFLKKWRVVCLKIGDLGVSPLVVRNVLEISRRFQIEPDRCLESLRVLKGLGFSACTASKVLDELPELIMMKESEILWRIEFLVGKGIPRNEIERIIYLHPGFLQVGAEDRLKLLFEEFQELGFSENEVCKEIVKEPRILGMELGKFSRCVQLLRTLKCRIPIKEKIFSEGAFRAAFDVKLRVDCLCKHGLTGREAFKVLWKEPRLIVYNIGDIEKKIEFLVNRMNCEIGCLVEIPEYLGVNFDKQIVPRFKVIDYLKSKGALGLKVGLRDLIRPSRLRFYNLYVKPYPGCEKMFGRFIGDVEVQRQHLVGLRKSFKPQRYADSKEDVKNMKSFVELLV</sequence>
<evidence type="ECO:0000256" key="1">
    <source>
        <dbReference type="ARBA" id="ARBA00007692"/>
    </source>
</evidence>
<keyword evidence="2" id="KW-0804">Transcription</keyword>